<protein>
    <submittedName>
        <fullName evidence="2">Uncharacterized protein</fullName>
    </submittedName>
</protein>
<evidence type="ECO:0000313" key="2">
    <source>
        <dbReference type="EMBL" id="GFT93985.1"/>
    </source>
</evidence>
<dbReference type="Proteomes" id="UP000887013">
    <property type="component" value="Unassembled WGS sequence"/>
</dbReference>
<feature type="non-terminal residue" evidence="2">
    <location>
        <position position="1"/>
    </location>
</feature>
<evidence type="ECO:0000313" key="3">
    <source>
        <dbReference type="Proteomes" id="UP000887013"/>
    </source>
</evidence>
<proteinExistence type="predicted"/>
<accession>A0A8X6PZ89</accession>
<name>A0A8X6PZ89_NEPPI</name>
<dbReference type="EMBL" id="BMAW01025813">
    <property type="protein sequence ID" value="GFT93985.1"/>
    <property type="molecule type" value="Genomic_DNA"/>
</dbReference>
<gene>
    <name evidence="2" type="ORF">NPIL_212701</name>
    <name evidence="1" type="ORF">NPIL_244251</name>
</gene>
<dbReference type="EMBL" id="BMAW01013203">
    <property type="protein sequence ID" value="GFT32698.1"/>
    <property type="molecule type" value="Genomic_DNA"/>
</dbReference>
<sequence length="91" mass="10608">HCLDFLTRNCKNSTTGFTILDVVTLALVLSQNLCFEIEISNNKARQPQLDDKCIMVRLDEKAAEFLNEMRINMYNPEHLKKLEEFNAYNIL</sequence>
<keyword evidence="3" id="KW-1185">Reference proteome</keyword>
<comment type="caution">
    <text evidence="2">The sequence shown here is derived from an EMBL/GenBank/DDBJ whole genome shotgun (WGS) entry which is preliminary data.</text>
</comment>
<reference evidence="2" key="1">
    <citation type="submission" date="2020-08" db="EMBL/GenBank/DDBJ databases">
        <title>Multicomponent nature underlies the extraordinary mechanical properties of spider dragline silk.</title>
        <authorList>
            <person name="Kono N."/>
            <person name="Nakamura H."/>
            <person name="Mori M."/>
            <person name="Yoshida Y."/>
            <person name="Ohtoshi R."/>
            <person name="Malay A.D."/>
            <person name="Moran D.A.P."/>
            <person name="Tomita M."/>
            <person name="Numata K."/>
            <person name="Arakawa K."/>
        </authorList>
    </citation>
    <scope>NUCLEOTIDE SEQUENCE</scope>
</reference>
<organism evidence="2 3">
    <name type="scientific">Nephila pilipes</name>
    <name type="common">Giant wood spider</name>
    <name type="synonym">Nephila maculata</name>
    <dbReference type="NCBI Taxonomy" id="299642"/>
    <lineage>
        <taxon>Eukaryota</taxon>
        <taxon>Metazoa</taxon>
        <taxon>Ecdysozoa</taxon>
        <taxon>Arthropoda</taxon>
        <taxon>Chelicerata</taxon>
        <taxon>Arachnida</taxon>
        <taxon>Araneae</taxon>
        <taxon>Araneomorphae</taxon>
        <taxon>Entelegynae</taxon>
        <taxon>Araneoidea</taxon>
        <taxon>Nephilidae</taxon>
        <taxon>Nephila</taxon>
    </lineage>
</organism>
<evidence type="ECO:0000313" key="1">
    <source>
        <dbReference type="EMBL" id="GFT32698.1"/>
    </source>
</evidence>
<dbReference type="AlphaFoldDB" id="A0A8X6PZ89"/>